<dbReference type="Gene3D" id="3.30.300.30">
    <property type="match status" value="1"/>
</dbReference>
<dbReference type="Gene3D" id="3.40.50.12780">
    <property type="entry name" value="N-terminal domain of ligase-like"/>
    <property type="match status" value="1"/>
</dbReference>
<dbReference type="PROSITE" id="PS00455">
    <property type="entry name" value="AMP_BINDING"/>
    <property type="match status" value="1"/>
</dbReference>
<dbReference type="InterPro" id="IPR032387">
    <property type="entry name" value="ACAS_N"/>
</dbReference>
<keyword evidence="3 11" id="KW-0436">Ligase</keyword>
<evidence type="ECO:0000256" key="6">
    <source>
        <dbReference type="ARBA" id="ARBA00022990"/>
    </source>
</evidence>
<evidence type="ECO:0000256" key="1">
    <source>
        <dbReference type="ARBA" id="ARBA00006432"/>
    </source>
</evidence>
<dbReference type="Pfam" id="PF16177">
    <property type="entry name" value="ACAS_N"/>
    <property type="match status" value="1"/>
</dbReference>
<name>A0ABV7Z2Q6_9DEIO</name>
<comment type="similarity">
    <text evidence="1">Belongs to the ATP-dependent AMP-binding enzyme family.</text>
</comment>
<keyword evidence="4" id="KW-0547">Nucleotide-binding</keyword>
<comment type="caution">
    <text evidence="11">The sequence shown here is derived from an EMBL/GenBank/DDBJ whole genome shotgun (WGS) entry which is preliminary data.</text>
</comment>
<dbReference type="InterPro" id="IPR025110">
    <property type="entry name" value="AMP-bd_C"/>
</dbReference>
<feature type="domain" description="AMP-binding enzyme C-terminal" evidence="9">
    <location>
        <begin position="537"/>
        <end position="616"/>
    </location>
</feature>
<evidence type="ECO:0000259" key="9">
    <source>
        <dbReference type="Pfam" id="PF13193"/>
    </source>
</evidence>
<evidence type="ECO:0000256" key="5">
    <source>
        <dbReference type="ARBA" id="ARBA00022840"/>
    </source>
</evidence>
<dbReference type="Pfam" id="PF00501">
    <property type="entry name" value="AMP-binding"/>
    <property type="match status" value="1"/>
</dbReference>
<evidence type="ECO:0000313" key="12">
    <source>
        <dbReference type="Proteomes" id="UP001595803"/>
    </source>
</evidence>
<dbReference type="InterPro" id="IPR045851">
    <property type="entry name" value="AMP-bd_C_sf"/>
</dbReference>
<dbReference type="PANTHER" id="PTHR24095:SF14">
    <property type="entry name" value="ACETYL-COENZYME A SYNTHETASE 1"/>
    <property type="match status" value="1"/>
</dbReference>
<evidence type="ECO:0000256" key="4">
    <source>
        <dbReference type="ARBA" id="ARBA00022741"/>
    </source>
</evidence>
<evidence type="ECO:0000259" key="8">
    <source>
        <dbReference type="Pfam" id="PF00501"/>
    </source>
</evidence>
<proteinExistence type="inferred from homology"/>
<dbReference type="PANTHER" id="PTHR24095">
    <property type="entry name" value="ACETYL-COENZYME A SYNTHETASE"/>
    <property type="match status" value="1"/>
</dbReference>
<dbReference type="EC" id="6.2.1.1" evidence="2"/>
<dbReference type="EMBL" id="JBHRZG010000002">
    <property type="protein sequence ID" value="MFC3831518.1"/>
    <property type="molecule type" value="Genomic_DNA"/>
</dbReference>
<keyword evidence="6" id="KW-0007">Acetylation</keyword>
<dbReference type="Pfam" id="PF13193">
    <property type="entry name" value="AMP-binding_C"/>
    <property type="match status" value="1"/>
</dbReference>
<evidence type="ECO:0000256" key="7">
    <source>
        <dbReference type="SAM" id="MobiDB-lite"/>
    </source>
</evidence>
<keyword evidence="12" id="KW-1185">Reference proteome</keyword>
<reference evidence="12" key="1">
    <citation type="journal article" date="2019" name="Int. J. Syst. Evol. Microbiol.">
        <title>The Global Catalogue of Microorganisms (GCM) 10K type strain sequencing project: providing services to taxonomists for standard genome sequencing and annotation.</title>
        <authorList>
            <consortium name="The Broad Institute Genomics Platform"/>
            <consortium name="The Broad Institute Genome Sequencing Center for Infectious Disease"/>
            <person name="Wu L."/>
            <person name="Ma J."/>
        </authorList>
    </citation>
    <scope>NUCLEOTIDE SEQUENCE [LARGE SCALE GENOMIC DNA]</scope>
    <source>
        <strain evidence="12">CCTCC AB 2017081</strain>
    </source>
</reference>
<sequence>MTDPAAPHAPQPDRVPAPASVTARLHSDIDADLTRAAADPDGFWLEQAQGYEWTRVPTQGLGGPQADGTGPEFTWFADGETNITVNALDRHARGEARTRAALIWLPETGEPTVYTYGMLLTAVERAAAGLRHLGVGPGDRVVIYMPLTPEGAIAMLACARIGAVHSVVYAGLGVSALRDRIADAGARVVITADVGYRRGKLVDLYAIVAEAIAELGGVEHLVLWERIKEHQREHDARTVAWETLFTHGRAPAVPVSAEAPLYLLYTSGSTGKPKGVLHTHGGYMVGTSYHLRTLFDVQPGDVFFCTSDIGWIVGHSYIVYGPLVAGTTALFREGAPDFPDPGVLWRAVEDYGVNVLFTAPTALRLFMKLGADVVNSHDLSSLRVIACAGEALNPEAWRWAQEHLGGGTGEDAHAMVIDNWWQTELGAPTLGTHPRWPARPGYVGRPLAGVDADVVDEAGNTLPDGQQGFLVIRRPLPAMMRGIHGNPEKYAQVWNENPAGYLSGDLAMRDEHGYISILGRADDVLSVAGHRIGSADVEDALVSHPAVAEAAVIGIPDDLKGESIIAHVILRRGFEDQVGRGLRASISEHVRRELGPIATPGEIRVVTALPKTRSGKIMRRVLRAQALGQDPGDLTTLEG</sequence>
<evidence type="ECO:0000313" key="11">
    <source>
        <dbReference type="EMBL" id="MFC3831518.1"/>
    </source>
</evidence>
<organism evidence="11 12">
    <name type="scientific">Deinococcus rufus</name>
    <dbReference type="NCBI Taxonomy" id="2136097"/>
    <lineage>
        <taxon>Bacteria</taxon>
        <taxon>Thermotogati</taxon>
        <taxon>Deinococcota</taxon>
        <taxon>Deinococci</taxon>
        <taxon>Deinococcales</taxon>
        <taxon>Deinococcaceae</taxon>
        <taxon>Deinococcus</taxon>
    </lineage>
</organism>
<protein>
    <recommendedName>
        <fullName evidence="2">acetate--CoA ligase</fullName>
        <ecNumber evidence="2">6.2.1.1</ecNumber>
    </recommendedName>
</protein>
<feature type="region of interest" description="Disordered" evidence="7">
    <location>
        <begin position="1"/>
        <end position="21"/>
    </location>
</feature>
<gene>
    <name evidence="11" type="ORF">ACFOSB_01410</name>
</gene>
<evidence type="ECO:0000256" key="3">
    <source>
        <dbReference type="ARBA" id="ARBA00022598"/>
    </source>
</evidence>
<feature type="domain" description="AMP-dependent synthetase/ligase" evidence="8">
    <location>
        <begin position="89"/>
        <end position="482"/>
    </location>
</feature>
<dbReference type="InterPro" id="IPR042099">
    <property type="entry name" value="ANL_N_sf"/>
</dbReference>
<dbReference type="RefSeq" id="WP_322473636.1">
    <property type="nucleotide sequence ID" value="NZ_JBHRZG010000002.1"/>
</dbReference>
<dbReference type="InterPro" id="IPR020845">
    <property type="entry name" value="AMP-binding_CS"/>
</dbReference>
<dbReference type="InterPro" id="IPR000873">
    <property type="entry name" value="AMP-dep_synth/lig_dom"/>
</dbReference>
<dbReference type="Proteomes" id="UP001595803">
    <property type="component" value="Unassembled WGS sequence"/>
</dbReference>
<accession>A0ABV7Z2Q6</accession>
<evidence type="ECO:0000256" key="2">
    <source>
        <dbReference type="ARBA" id="ARBA00013275"/>
    </source>
</evidence>
<keyword evidence="5" id="KW-0067">ATP-binding</keyword>
<evidence type="ECO:0000259" key="10">
    <source>
        <dbReference type="Pfam" id="PF16177"/>
    </source>
</evidence>
<dbReference type="GO" id="GO:0003987">
    <property type="term" value="F:acetate-CoA ligase activity"/>
    <property type="evidence" value="ECO:0007669"/>
    <property type="project" value="UniProtKB-EC"/>
</dbReference>
<dbReference type="SUPFAM" id="SSF56801">
    <property type="entry name" value="Acetyl-CoA synthetase-like"/>
    <property type="match status" value="1"/>
</dbReference>
<dbReference type="NCBIfam" id="NF001208">
    <property type="entry name" value="PRK00174.1"/>
    <property type="match status" value="1"/>
</dbReference>
<feature type="domain" description="Acetyl-coenzyme A synthetase N-terminal" evidence="10">
    <location>
        <begin position="32"/>
        <end position="87"/>
    </location>
</feature>